<accession>A0ABM7IJJ3</accession>
<dbReference type="Proteomes" id="UP000465609">
    <property type="component" value="Chromosome"/>
</dbReference>
<keyword evidence="2" id="KW-1185">Reference proteome</keyword>
<name>A0ABM7IJJ3_9MYCO</name>
<evidence type="ECO:0000313" key="2">
    <source>
        <dbReference type="Proteomes" id="UP000465609"/>
    </source>
</evidence>
<proteinExistence type="predicted"/>
<organism evidence="1 2">
    <name type="scientific">Mycolicibacterium aubagnense</name>
    <dbReference type="NCBI Taxonomy" id="319707"/>
    <lineage>
        <taxon>Bacteria</taxon>
        <taxon>Bacillati</taxon>
        <taxon>Actinomycetota</taxon>
        <taxon>Actinomycetes</taxon>
        <taxon>Mycobacteriales</taxon>
        <taxon>Mycobacteriaceae</taxon>
        <taxon>Mycolicibacterium</taxon>
    </lineage>
</organism>
<reference evidence="1 2" key="1">
    <citation type="journal article" date="2019" name="Emerg. Microbes Infect.">
        <title>Comprehensive subspecies identification of 175 nontuberculous mycobacteria species based on 7547 genomic profiles.</title>
        <authorList>
            <person name="Matsumoto Y."/>
            <person name="Kinjo T."/>
            <person name="Motooka D."/>
            <person name="Nabeya D."/>
            <person name="Jung N."/>
            <person name="Uechi K."/>
            <person name="Horii T."/>
            <person name="Iida T."/>
            <person name="Fujita J."/>
            <person name="Nakamura S."/>
        </authorList>
    </citation>
    <scope>NUCLEOTIDE SEQUENCE [LARGE SCALE GENOMIC DNA]</scope>
    <source>
        <strain evidence="1 2">JCM 15296</strain>
    </source>
</reference>
<dbReference type="EMBL" id="AP022577">
    <property type="protein sequence ID" value="BBX86936.1"/>
    <property type="molecule type" value="Genomic_DNA"/>
</dbReference>
<gene>
    <name evidence="1" type="ORF">MAUB_48090</name>
</gene>
<evidence type="ECO:0000313" key="1">
    <source>
        <dbReference type="EMBL" id="BBX86936.1"/>
    </source>
</evidence>
<protein>
    <submittedName>
        <fullName evidence="1">Uncharacterized protein</fullName>
    </submittedName>
</protein>
<sequence length="57" mass="6225">MVRRERWLLSRDGRHISIRVNVGVAHSYNADLGFAYLAVAGADTDQVIGAGSLQGRQ</sequence>